<dbReference type="GO" id="GO:0005975">
    <property type="term" value="P:carbohydrate metabolic process"/>
    <property type="evidence" value="ECO:0007669"/>
    <property type="project" value="UniProtKB-ARBA"/>
</dbReference>
<dbReference type="PANTHER" id="PTHR42760">
    <property type="entry name" value="SHORT-CHAIN DEHYDROGENASES/REDUCTASES FAMILY MEMBER"/>
    <property type="match status" value="1"/>
</dbReference>
<evidence type="ECO:0000256" key="1">
    <source>
        <dbReference type="ARBA" id="ARBA00006484"/>
    </source>
</evidence>
<proteinExistence type="inferred from homology"/>
<comment type="similarity">
    <text evidence="1">Belongs to the short-chain dehydrogenases/reductases (SDR) family.</text>
</comment>
<dbReference type="AlphaFoldDB" id="A0A4Q5GLY7"/>
<evidence type="ECO:0000313" key="4">
    <source>
        <dbReference type="Proteomes" id="UP000293506"/>
    </source>
</evidence>
<dbReference type="PRINTS" id="PR00080">
    <property type="entry name" value="SDRFAMILY"/>
</dbReference>
<dbReference type="InterPro" id="IPR002347">
    <property type="entry name" value="SDR_fam"/>
</dbReference>
<keyword evidence="2" id="KW-0560">Oxidoreductase</keyword>
<dbReference type="PROSITE" id="PS00061">
    <property type="entry name" value="ADH_SHORT"/>
    <property type="match status" value="1"/>
</dbReference>
<dbReference type="InterPro" id="IPR020904">
    <property type="entry name" value="Sc_DH/Rdtase_CS"/>
</dbReference>
<dbReference type="PANTHER" id="PTHR42760:SF115">
    <property type="entry name" value="3-OXOACYL-[ACYL-CARRIER-PROTEIN] REDUCTASE FABG"/>
    <property type="match status" value="1"/>
</dbReference>
<evidence type="ECO:0000313" key="3">
    <source>
        <dbReference type="EMBL" id="RYT68833.1"/>
    </source>
</evidence>
<dbReference type="PRINTS" id="PR00081">
    <property type="entry name" value="GDHRDH"/>
</dbReference>
<organism evidence="3 4">
    <name type="scientific">Blautia obeum</name>
    <dbReference type="NCBI Taxonomy" id="40520"/>
    <lineage>
        <taxon>Bacteria</taxon>
        <taxon>Bacillati</taxon>
        <taxon>Bacillota</taxon>
        <taxon>Clostridia</taxon>
        <taxon>Lachnospirales</taxon>
        <taxon>Lachnospiraceae</taxon>
        <taxon>Blautia</taxon>
    </lineage>
</organism>
<dbReference type="SUPFAM" id="SSF51735">
    <property type="entry name" value="NAD(P)-binding Rossmann-fold domains"/>
    <property type="match status" value="1"/>
</dbReference>
<accession>A0A4Q5GLY7</accession>
<reference evidence="3 4" key="1">
    <citation type="journal article" date="2019" name="Science, e1252229">
        <title>Invertible promoters mediate bacterial phase variation, antibiotic resistance, and host adaptation in the gut.</title>
        <authorList>
            <person name="Jiang X."/>
            <person name="Hall A.B."/>
            <person name="Arthur T.D."/>
            <person name="Plichta D.R."/>
            <person name="Covington C.T."/>
            <person name="Poyet M."/>
            <person name="Crothers J."/>
            <person name="Moses P.L."/>
            <person name="Tolonen A.C."/>
            <person name="Vlamakis H."/>
            <person name="Alm E.J."/>
            <person name="Xavier R.J."/>
        </authorList>
    </citation>
    <scope>NUCLEOTIDE SEQUENCE [LARGE SCALE GENOMIC DNA]</scope>
    <source>
        <strain evidence="4">af_0058</strain>
    </source>
</reference>
<dbReference type="EMBL" id="RCXQ01000001">
    <property type="protein sequence ID" value="RYT68833.1"/>
    <property type="molecule type" value="Genomic_DNA"/>
</dbReference>
<dbReference type="Pfam" id="PF13561">
    <property type="entry name" value="adh_short_C2"/>
    <property type="match status" value="1"/>
</dbReference>
<dbReference type="Proteomes" id="UP000293506">
    <property type="component" value="Unassembled WGS sequence"/>
</dbReference>
<dbReference type="InterPro" id="IPR036291">
    <property type="entry name" value="NAD(P)-bd_dom_sf"/>
</dbReference>
<dbReference type="Gene3D" id="3.40.50.720">
    <property type="entry name" value="NAD(P)-binding Rossmann-like Domain"/>
    <property type="match status" value="1"/>
</dbReference>
<name>A0A4Q5GLY7_9FIRM</name>
<sequence>MIMKKNYLQDLFSLEGKVALVTGGGRGIGQVICRELARCGADIAIFSRSGAGETVKLIESEGGKALDIIADATDESSVRKGMEKIMEVYGRLDIVVNNAGVCYHKDAFEATVEEWRECLDINLTGEYIVCREAARVMIENNFKGSMVNIASMSGHIVNVPQCQAAYNASKAGVIHMTKSLAIEWIDKNIRVNSVSPGYVATPMSVDPDFVEPELMAAWQPMFPMHRMAKPEELCGAIIWLCSESAGYTTGADILIDGAYTVL</sequence>
<comment type="caution">
    <text evidence="3">The sequence shown here is derived from an EMBL/GenBank/DDBJ whole genome shotgun (WGS) entry which is preliminary data.</text>
</comment>
<dbReference type="GO" id="GO:0016616">
    <property type="term" value="F:oxidoreductase activity, acting on the CH-OH group of donors, NAD or NADP as acceptor"/>
    <property type="evidence" value="ECO:0007669"/>
    <property type="project" value="UniProtKB-ARBA"/>
</dbReference>
<evidence type="ECO:0000256" key="2">
    <source>
        <dbReference type="ARBA" id="ARBA00023002"/>
    </source>
</evidence>
<gene>
    <name evidence="3" type="ORF">EAI82_01285</name>
</gene>
<protein>
    <submittedName>
        <fullName evidence="3">SDR family oxidoreductase</fullName>
    </submittedName>
</protein>
<dbReference type="FunFam" id="3.40.50.720:FF:000240">
    <property type="entry name" value="SDR family oxidoreductase"/>
    <property type="match status" value="1"/>
</dbReference>